<evidence type="ECO:0000256" key="1">
    <source>
        <dbReference type="SAM" id="Phobius"/>
    </source>
</evidence>
<keyword evidence="3" id="KW-1185">Reference proteome</keyword>
<keyword evidence="1" id="KW-0472">Membrane</keyword>
<feature type="transmembrane region" description="Helical" evidence="1">
    <location>
        <begin position="12"/>
        <end position="30"/>
    </location>
</feature>
<name>A0ABU8F6Z1_9BACI</name>
<reference evidence="2 3" key="1">
    <citation type="submission" date="2024-01" db="EMBL/GenBank/DDBJ databases">
        <title>Seven novel Bacillus-like species.</title>
        <authorList>
            <person name="Liu G."/>
        </authorList>
    </citation>
    <scope>NUCLEOTIDE SEQUENCE [LARGE SCALE GENOMIC DNA]</scope>
    <source>
        <strain evidence="2 3">FJAT-51614</strain>
    </source>
</reference>
<keyword evidence="1" id="KW-1133">Transmembrane helix</keyword>
<dbReference type="EMBL" id="JBAWSY010000011">
    <property type="protein sequence ID" value="MEI4770760.1"/>
    <property type="molecule type" value="Genomic_DNA"/>
</dbReference>
<evidence type="ECO:0000313" key="2">
    <source>
        <dbReference type="EMBL" id="MEI4770760.1"/>
    </source>
</evidence>
<protein>
    <submittedName>
        <fullName evidence="2">Uncharacterized protein</fullName>
    </submittedName>
</protein>
<proteinExistence type="predicted"/>
<comment type="caution">
    <text evidence="2">The sequence shown here is derived from an EMBL/GenBank/DDBJ whole genome shotgun (WGS) entry which is preliminary data.</text>
</comment>
<organism evidence="2 3">
    <name type="scientific">Psychrobacillus mangrovi</name>
    <dbReference type="NCBI Taxonomy" id="3117745"/>
    <lineage>
        <taxon>Bacteria</taxon>
        <taxon>Bacillati</taxon>
        <taxon>Bacillota</taxon>
        <taxon>Bacilli</taxon>
        <taxon>Bacillales</taxon>
        <taxon>Bacillaceae</taxon>
        <taxon>Psychrobacillus</taxon>
    </lineage>
</organism>
<dbReference type="RefSeq" id="WP_336498323.1">
    <property type="nucleotide sequence ID" value="NZ_JBAWSY010000011.1"/>
</dbReference>
<gene>
    <name evidence="2" type="ORF">WAX74_14125</name>
</gene>
<dbReference type="Proteomes" id="UP001364890">
    <property type="component" value="Unassembled WGS sequence"/>
</dbReference>
<evidence type="ECO:0000313" key="3">
    <source>
        <dbReference type="Proteomes" id="UP001364890"/>
    </source>
</evidence>
<keyword evidence="1" id="KW-0812">Transmembrane</keyword>
<sequence length="82" mass="9868">MRKVLSITIRKLLFFFLLFSISFWFLLTTLPHNKNEYNLNKDTIPSKFEEVEKTEALTAKKMEDFKAAIENFYSKAKELWRN</sequence>
<accession>A0ABU8F6Z1</accession>